<keyword evidence="1" id="KW-0677">Repeat</keyword>
<dbReference type="InterPro" id="IPR050667">
    <property type="entry name" value="PPR-containing_protein"/>
</dbReference>
<proteinExistence type="predicted"/>
<evidence type="ECO:0000313" key="5">
    <source>
        <dbReference type="Proteomes" id="UP000050424"/>
    </source>
</evidence>
<evidence type="ECO:0000259" key="3">
    <source>
        <dbReference type="Pfam" id="PF23276"/>
    </source>
</evidence>
<dbReference type="Gene3D" id="1.25.40.10">
    <property type="entry name" value="Tetratricopeptide repeat domain"/>
    <property type="match status" value="1"/>
</dbReference>
<protein>
    <recommendedName>
        <fullName evidence="3">Pentatricopeptide repeat-containing protein-mitochondrial domain-containing protein</fullName>
    </recommendedName>
</protein>
<dbReference type="PANTHER" id="PTHR47939:SF13">
    <property type="entry name" value="OS03G0201400 PROTEIN"/>
    <property type="match status" value="1"/>
</dbReference>
<keyword evidence="5" id="KW-1185">Reference proteome</keyword>
<evidence type="ECO:0000313" key="4">
    <source>
        <dbReference type="EMBL" id="KPM43577.1"/>
    </source>
</evidence>
<dbReference type="InterPro" id="IPR011990">
    <property type="entry name" value="TPR-like_helical_dom_sf"/>
</dbReference>
<evidence type="ECO:0000256" key="2">
    <source>
        <dbReference type="SAM" id="MobiDB-lite"/>
    </source>
</evidence>
<organism evidence="4 5">
    <name type="scientific">Neonectria ditissima</name>
    <dbReference type="NCBI Taxonomy" id="78410"/>
    <lineage>
        <taxon>Eukaryota</taxon>
        <taxon>Fungi</taxon>
        <taxon>Dikarya</taxon>
        <taxon>Ascomycota</taxon>
        <taxon>Pezizomycotina</taxon>
        <taxon>Sordariomycetes</taxon>
        <taxon>Hypocreomycetidae</taxon>
        <taxon>Hypocreales</taxon>
        <taxon>Nectriaceae</taxon>
        <taxon>Neonectria</taxon>
    </lineage>
</organism>
<dbReference type="OrthoDB" id="747253at2759"/>
<dbReference type="AlphaFoldDB" id="A0A0P7BQD3"/>
<dbReference type="Proteomes" id="UP000050424">
    <property type="component" value="Unassembled WGS sequence"/>
</dbReference>
<dbReference type="PANTHER" id="PTHR47939">
    <property type="entry name" value="MEMBRANE-ASSOCIATED SALT-INDUCIBLE PROTEIN-LIKE"/>
    <property type="match status" value="1"/>
</dbReference>
<dbReference type="Pfam" id="PF23276">
    <property type="entry name" value="TPR_24"/>
    <property type="match status" value="1"/>
</dbReference>
<dbReference type="InterPro" id="IPR057027">
    <property type="entry name" value="TPR_mt"/>
</dbReference>
<name>A0A0P7BQD3_9HYPO</name>
<reference evidence="4 5" key="1">
    <citation type="submission" date="2015-09" db="EMBL/GenBank/DDBJ databases">
        <title>Draft genome of a European isolate of the apple canker pathogen Neonectria ditissima.</title>
        <authorList>
            <person name="Gomez-Cortecero A."/>
            <person name="Harrison R.J."/>
            <person name="Armitage A.D."/>
        </authorList>
    </citation>
    <scope>NUCLEOTIDE SEQUENCE [LARGE SCALE GENOMIC DNA]</scope>
    <source>
        <strain evidence="4 5">R09/05</strain>
    </source>
</reference>
<sequence length="726" mass="80739">MLRVPLLYDGLWRCLCPAFDENVLPRALNGSFLARPTRPSLRSNRPVPNAGLIQRRRHGTDTEFSTDGPPSFQSIDSFFATVSKKKSAIPANDDPYRLLEHKKPTLEAGEVPSEAVIKALEIIRDRHHAVLPDTYARIVLLVKYLLVTQAYPLDAWIYECLMDAMKDPQGSASGVQHLLRDMKSHGIIPTARICYSALEALTVHPDYIMRQEVIDAMSNYWYEMTKSARQNIAIGLLRDGQHELALAQLTDLFEEKARIDLWVYDIFIVEFGRVGFLDEMLQLLRQRKFAKGTDDPFRSLLLHALDLFSQAYHEVGTKFVWDFVVSQKILNPSNVIIENVLGTAARHADTKLATEALDILSNRGRVPDYQHEALVDAFAAAEDMAGALGALAIMERNGAIIQRSATRTIYKALKKNPFLITEATAAIEQMAKTGMLPLEAIAVAIEATAQVRGSDAAMPLYNDTFSLTGKSPGPDTLKELILNSTNVETTWALSKDYLLLVPRGTHVEEEVMELYDRMIPACAQAGDFDRAFEYAERAMEAERALEIKKIREAKRITAEMVLEAERALQVEKALETENALEAEEATNDDAEDDLDLNVVSALLAGRTAPGRVITQGAIAKAERAARSEAVRAERAAQAAHLAESKAEKGVDAELEEGGDKTWLLRPWVEPLVDYAVAAKDGRVWPIVDEMAKGGESEVGSLQTILQRHRMVRRSEELKAKKQDASL</sequence>
<gene>
    <name evidence="4" type="ORF">AK830_g2947</name>
</gene>
<evidence type="ECO:0000256" key="1">
    <source>
        <dbReference type="ARBA" id="ARBA00022737"/>
    </source>
</evidence>
<dbReference type="EMBL" id="LKCW01000030">
    <property type="protein sequence ID" value="KPM43577.1"/>
    <property type="molecule type" value="Genomic_DNA"/>
</dbReference>
<dbReference type="STRING" id="78410.A0A0P7BQD3"/>
<feature type="domain" description="Pentatricopeptide repeat-containing protein-mitochondrial" evidence="3">
    <location>
        <begin position="336"/>
        <end position="463"/>
    </location>
</feature>
<accession>A0A0P7BQD3</accession>
<comment type="caution">
    <text evidence="4">The sequence shown here is derived from an EMBL/GenBank/DDBJ whole genome shotgun (WGS) entry which is preliminary data.</text>
</comment>
<feature type="region of interest" description="Disordered" evidence="2">
    <location>
        <begin position="35"/>
        <end position="70"/>
    </location>
</feature>